<dbReference type="InterPro" id="IPR021729">
    <property type="entry name" value="DUF3298"/>
</dbReference>
<feature type="domain" description="Deacetylase PdaC" evidence="3">
    <location>
        <begin position="103"/>
        <end position="192"/>
    </location>
</feature>
<sequence>MLNDQNLLDLQKAYEEEPIPKELSQRVAEAVYKAERELLQEEERERILRGKKMKRRVISAAAAMVVVVGGFGLGVNTSKAFADTVSDIPVLSSLAKVFTVERIHEENDTYVADLNIPGIEGLKDKALQQRINNLVRQQVTAAVEETKAMMEENKKAYLETGGTEEDYMKREISVDYNVQCLNDKVLSFSVYKTETLASAYFDMFYYNYDLETGKELTLKDLLGDDYKDIANKQIKEQIAERAKEPGAMYWDTMEDMEADAFKTIADDQQFYINQAGKPVIVFNKYEIAPGYMGIQEFEIQK</sequence>
<keyword evidence="1" id="KW-0472">Membrane</keyword>
<organism evidence="4 5">
    <name type="scientific">Aminipila butyrica</name>
    <dbReference type="NCBI Taxonomy" id="433296"/>
    <lineage>
        <taxon>Bacteria</taxon>
        <taxon>Bacillati</taxon>
        <taxon>Bacillota</taxon>
        <taxon>Clostridia</taxon>
        <taxon>Peptostreptococcales</taxon>
        <taxon>Anaerovoracaceae</taxon>
        <taxon>Aminipila</taxon>
    </lineage>
</organism>
<proteinExistence type="predicted"/>
<dbReference type="Gene3D" id="3.90.640.20">
    <property type="entry name" value="Heat-shock cognate protein, ATPase"/>
    <property type="match status" value="1"/>
</dbReference>
<keyword evidence="1" id="KW-1133">Transmembrane helix</keyword>
<feature type="domain" description="DUF3298" evidence="2">
    <location>
        <begin position="219"/>
        <end position="300"/>
    </location>
</feature>
<reference evidence="4 5" key="1">
    <citation type="submission" date="2020-02" db="EMBL/GenBank/DDBJ databases">
        <authorList>
            <person name="Kim Y.B."/>
            <person name="Roh S.W."/>
        </authorList>
    </citation>
    <scope>NUCLEOTIDE SEQUENCE [LARGE SCALE GENOMIC DNA]</scope>
    <source>
        <strain evidence="4 5">DSM 103574</strain>
    </source>
</reference>
<evidence type="ECO:0000259" key="3">
    <source>
        <dbReference type="Pfam" id="PF13739"/>
    </source>
</evidence>
<feature type="transmembrane region" description="Helical" evidence="1">
    <location>
        <begin position="57"/>
        <end position="75"/>
    </location>
</feature>
<evidence type="ECO:0000259" key="2">
    <source>
        <dbReference type="Pfam" id="PF11738"/>
    </source>
</evidence>
<keyword evidence="5" id="KW-1185">Reference proteome</keyword>
<dbReference type="Pfam" id="PF11738">
    <property type="entry name" value="DUF3298"/>
    <property type="match status" value="1"/>
</dbReference>
<dbReference type="KEGG" id="abut:Ami103574_10015"/>
<gene>
    <name evidence="4" type="ORF">Ami103574_10015</name>
</gene>
<name>A0A858BWT6_9FIRM</name>
<dbReference type="Proteomes" id="UP000466848">
    <property type="component" value="Chromosome"/>
</dbReference>
<dbReference type="RefSeq" id="WP_163066879.1">
    <property type="nucleotide sequence ID" value="NZ_CP048649.1"/>
</dbReference>
<dbReference type="InterPro" id="IPR025303">
    <property type="entry name" value="PdaC"/>
</dbReference>
<accession>A0A858BWT6</accession>
<protein>
    <submittedName>
        <fullName evidence="4">DUF3298 and DUF4163 domain-containing protein</fullName>
    </submittedName>
</protein>
<evidence type="ECO:0000256" key="1">
    <source>
        <dbReference type="SAM" id="Phobius"/>
    </source>
</evidence>
<dbReference type="AlphaFoldDB" id="A0A858BWT6"/>
<keyword evidence="1" id="KW-0812">Transmembrane</keyword>
<dbReference type="EMBL" id="CP048649">
    <property type="protein sequence ID" value="QIB69639.1"/>
    <property type="molecule type" value="Genomic_DNA"/>
</dbReference>
<dbReference type="Gene3D" id="3.30.565.40">
    <property type="entry name" value="Fervidobacterium nodosum Rt17-B1 like"/>
    <property type="match status" value="1"/>
</dbReference>
<dbReference type="Pfam" id="PF13739">
    <property type="entry name" value="PdaC"/>
    <property type="match status" value="1"/>
</dbReference>
<dbReference type="InterPro" id="IPR037126">
    <property type="entry name" value="PdaC/RsiV-like_sf"/>
</dbReference>
<evidence type="ECO:0000313" key="5">
    <source>
        <dbReference type="Proteomes" id="UP000466848"/>
    </source>
</evidence>
<evidence type="ECO:0000313" key="4">
    <source>
        <dbReference type="EMBL" id="QIB69639.1"/>
    </source>
</evidence>